<dbReference type="PANTHER" id="PTHR42951:SF4">
    <property type="entry name" value="ACYL-COENZYME A THIOESTERASE MBLAC2"/>
    <property type="match status" value="1"/>
</dbReference>
<dbReference type="SMART" id="SM00849">
    <property type="entry name" value="Lactamase_B"/>
    <property type="match status" value="1"/>
</dbReference>
<dbReference type="PANTHER" id="PTHR42951">
    <property type="entry name" value="METALLO-BETA-LACTAMASE DOMAIN-CONTAINING"/>
    <property type="match status" value="1"/>
</dbReference>
<evidence type="ECO:0000256" key="3">
    <source>
        <dbReference type="ARBA" id="ARBA00048505"/>
    </source>
</evidence>
<comment type="function">
    <text evidence="2">Counteracts the endogenous Pycsar antiviral defense system. Phosphodiesterase that enables metal-dependent hydrolysis of host cyclic nucleotide Pycsar defense signals such as cCMP and cUMP.</text>
</comment>
<keyword evidence="5" id="KW-0378">Hydrolase</keyword>
<sequence>MKPEEQPRYFAVEVTTDTYLIGCESGDHSGDWGRSLDYGSPTGNSWLIKGRDKAILIDSAAPTEGVRAFAERVANLPVMLVLSHAHPDHIYRLKEFDEFWIHPADEGLLRGQYGFPAYPDIPKTVHYLEEGDVLDIGNGHKLEVHHVPGHTDGSILLLDPMKKSLFSSDTIARRLLYGLGEWVPLDRFIQDLRRIRLLDFDYLYSCHDRPAISKKFIDYMIESLKELPNVDKTVSILGMEFLHLVRGNELEEAYFDFVVPLRKREECIDSLAKV</sequence>
<evidence type="ECO:0000313" key="5">
    <source>
        <dbReference type="EMBL" id="MBB6637192.1"/>
    </source>
</evidence>
<protein>
    <submittedName>
        <fullName evidence="5">MBL fold metallo-hydrolase</fullName>
    </submittedName>
</protein>
<dbReference type="SUPFAM" id="SSF56281">
    <property type="entry name" value="Metallo-hydrolase/oxidoreductase"/>
    <property type="match status" value="1"/>
</dbReference>
<dbReference type="Gene3D" id="3.60.15.10">
    <property type="entry name" value="Ribonuclease Z/Hydroxyacylglutathione hydrolase-like"/>
    <property type="match status" value="1"/>
</dbReference>
<comment type="catalytic activity">
    <reaction evidence="3">
        <text>3',5'-cyclic UMP + H2O = UMP + H(+)</text>
        <dbReference type="Rhea" id="RHEA:70575"/>
        <dbReference type="ChEBI" id="CHEBI:15377"/>
        <dbReference type="ChEBI" id="CHEBI:15378"/>
        <dbReference type="ChEBI" id="CHEBI:57865"/>
        <dbReference type="ChEBI" id="CHEBI:184387"/>
    </reaction>
    <physiologicalReaction direction="left-to-right" evidence="3">
        <dbReference type="Rhea" id="RHEA:70576"/>
    </physiologicalReaction>
</comment>
<name>A0A841T0W9_9BACL</name>
<dbReference type="Proteomes" id="UP000535838">
    <property type="component" value="Unassembled WGS sequence"/>
</dbReference>
<evidence type="ECO:0000256" key="1">
    <source>
        <dbReference type="ARBA" id="ARBA00034221"/>
    </source>
</evidence>
<organism evidence="5 6">
    <name type="scientific">Cohnella thailandensis</name>
    <dbReference type="NCBI Taxonomy" id="557557"/>
    <lineage>
        <taxon>Bacteria</taxon>
        <taxon>Bacillati</taxon>
        <taxon>Bacillota</taxon>
        <taxon>Bacilli</taxon>
        <taxon>Bacillales</taxon>
        <taxon>Paenibacillaceae</taxon>
        <taxon>Cohnella</taxon>
    </lineage>
</organism>
<dbReference type="RefSeq" id="WP_185122401.1">
    <property type="nucleotide sequence ID" value="NZ_JACJVQ010000020.1"/>
</dbReference>
<keyword evidence="6" id="KW-1185">Reference proteome</keyword>
<dbReference type="EMBL" id="JACJVQ010000020">
    <property type="protein sequence ID" value="MBB6637192.1"/>
    <property type="molecule type" value="Genomic_DNA"/>
</dbReference>
<reference evidence="5 6" key="1">
    <citation type="submission" date="2020-08" db="EMBL/GenBank/DDBJ databases">
        <title>Cohnella phylogeny.</title>
        <authorList>
            <person name="Dunlap C."/>
        </authorList>
    </citation>
    <scope>NUCLEOTIDE SEQUENCE [LARGE SCALE GENOMIC DNA]</scope>
    <source>
        <strain evidence="5 6">DSM 25241</strain>
    </source>
</reference>
<proteinExistence type="predicted"/>
<comment type="caution">
    <text evidence="5">The sequence shown here is derived from an EMBL/GenBank/DDBJ whole genome shotgun (WGS) entry which is preliminary data.</text>
</comment>
<evidence type="ECO:0000313" key="6">
    <source>
        <dbReference type="Proteomes" id="UP000535838"/>
    </source>
</evidence>
<feature type="domain" description="Metallo-beta-lactamase" evidence="4">
    <location>
        <begin position="42"/>
        <end position="207"/>
    </location>
</feature>
<dbReference type="AlphaFoldDB" id="A0A841T0W9"/>
<dbReference type="Pfam" id="PF00753">
    <property type="entry name" value="Lactamase_B"/>
    <property type="match status" value="1"/>
</dbReference>
<evidence type="ECO:0000256" key="2">
    <source>
        <dbReference type="ARBA" id="ARBA00034301"/>
    </source>
</evidence>
<gene>
    <name evidence="5" type="ORF">H7B67_23955</name>
</gene>
<comment type="catalytic activity">
    <reaction evidence="1">
        <text>3',5'-cyclic CMP + H2O = CMP + H(+)</text>
        <dbReference type="Rhea" id="RHEA:72675"/>
        <dbReference type="ChEBI" id="CHEBI:15377"/>
        <dbReference type="ChEBI" id="CHEBI:15378"/>
        <dbReference type="ChEBI" id="CHEBI:58003"/>
        <dbReference type="ChEBI" id="CHEBI:60377"/>
    </reaction>
    <physiologicalReaction direction="left-to-right" evidence="1">
        <dbReference type="Rhea" id="RHEA:72676"/>
    </physiologicalReaction>
</comment>
<evidence type="ECO:0000259" key="4">
    <source>
        <dbReference type="SMART" id="SM00849"/>
    </source>
</evidence>
<dbReference type="GO" id="GO:0016787">
    <property type="term" value="F:hydrolase activity"/>
    <property type="evidence" value="ECO:0007669"/>
    <property type="project" value="UniProtKB-KW"/>
</dbReference>
<dbReference type="InterPro" id="IPR050855">
    <property type="entry name" value="NDM-1-like"/>
</dbReference>
<dbReference type="InterPro" id="IPR036866">
    <property type="entry name" value="RibonucZ/Hydroxyglut_hydro"/>
</dbReference>
<accession>A0A841T0W9</accession>
<dbReference type="InterPro" id="IPR001279">
    <property type="entry name" value="Metallo-B-lactamas"/>
</dbReference>